<evidence type="ECO:0000256" key="1">
    <source>
        <dbReference type="SAM" id="Phobius"/>
    </source>
</evidence>
<dbReference type="AlphaFoldDB" id="A0A0F9HBQ5"/>
<sequence>MPTFFARRYHRSRVPRGEKIVGAAILVILAAILRRRLGPGVLAGAGLSLLRIVVATAAMGLAAW</sequence>
<feature type="transmembrane region" description="Helical" evidence="1">
    <location>
        <begin position="20"/>
        <end position="37"/>
    </location>
</feature>
<dbReference type="EMBL" id="LAZR01015552">
    <property type="protein sequence ID" value="KKM08513.1"/>
    <property type="molecule type" value="Genomic_DNA"/>
</dbReference>
<reference evidence="2" key="1">
    <citation type="journal article" date="2015" name="Nature">
        <title>Complex archaea that bridge the gap between prokaryotes and eukaryotes.</title>
        <authorList>
            <person name="Spang A."/>
            <person name="Saw J.H."/>
            <person name="Jorgensen S.L."/>
            <person name="Zaremba-Niedzwiedzka K."/>
            <person name="Martijn J."/>
            <person name="Lind A.E."/>
            <person name="van Eijk R."/>
            <person name="Schleper C."/>
            <person name="Guy L."/>
            <person name="Ettema T.J."/>
        </authorList>
    </citation>
    <scope>NUCLEOTIDE SEQUENCE</scope>
</reference>
<organism evidence="2">
    <name type="scientific">marine sediment metagenome</name>
    <dbReference type="NCBI Taxonomy" id="412755"/>
    <lineage>
        <taxon>unclassified sequences</taxon>
        <taxon>metagenomes</taxon>
        <taxon>ecological metagenomes</taxon>
    </lineage>
</organism>
<comment type="caution">
    <text evidence="2">The sequence shown here is derived from an EMBL/GenBank/DDBJ whole genome shotgun (WGS) entry which is preliminary data.</text>
</comment>
<gene>
    <name evidence="2" type="ORF">LCGC14_1723830</name>
</gene>
<protein>
    <submittedName>
        <fullName evidence="2">Uncharacterized protein</fullName>
    </submittedName>
</protein>
<accession>A0A0F9HBQ5</accession>
<keyword evidence="1" id="KW-1133">Transmembrane helix</keyword>
<feature type="transmembrane region" description="Helical" evidence="1">
    <location>
        <begin position="43"/>
        <end position="63"/>
    </location>
</feature>
<proteinExistence type="predicted"/>
<evidence type="ECO:0000313" key="2">
    <source>
        <dbReference type="EMBL" id="KKM08513.1"/>
    </source>
</evidence>
<feature type="non-terminal residue" evidence="2">
    <location>
        <position position="64"/>
    </location>
</feature>
<keyword evidence="1" id="KW-0812">Transmembrane</keyword>
<name>A0A0F9HBQ5_9ZZZZ</name>
<keyword evidence="1" id="KW-0472">Membrane</keyword>